<comment type="caution">
    <text evidence="2">The sequence shown here is derived from an EMBL/GenBank/DDBJ whole genome shotgun (WGS) entry which is preliminary data.</text>
</comment>
<dbReference type="Proteomes" id="UP001501727">
    <property type="component" value="Unassembled WGS sequence"/>
</dbReference>
<organism evidence="2 3">
    <name type="scientific">Luteimonas lutimaris</name>
    <dbReference type="NCBI Taxonomy" id="698645"/>
    <lineage>
        <taxon>Bacteria</taxon>
        <taxon>Pseudomonadati</taxon>
        <taxon>Pseudomonadota</taxon>
        <taxon>Gammaproteobacteria</taxon>
        <taxon>Lysobacterales</taxon>
        <taxon>Lysobacteraceae</taxon>
        <taxon>Luteimonas</taxon>
    </lineage>
</organism>
<reference evidence="3" key="1">
    <citation type="journal article" date="2019" name="Int. J. Syst. Evol. Microbiol.">
        <title>The Global Catalogue of Microorganisms (GCM) 10K type strain sequencing project: providing services to taxonomists for standard genome sequencing and annotation.</title>
        <authorList>
            <consortium name="The Broad Institute Genomics Platform"/>
            <consortium name="The Broad Institute Genome Sequencing Center for Infectious Disease"/>
            <person name="Wu L."/>
            <person name="Ma J."/>
        </authorList>
    </citation>
    <scope>NUCLEOTIDE SEQUENCE [LARGE SCALE GENOMIC DNA]</scope>
    <source>
        <strain evidence="3">JCM 16916</strain>
    </source>
</reference>
<feature type="transmembrane region" description="Helical" evidence="1">
    <location>
        <begin position="43"/>
        <end position="68"/>
    </location>
</feature>
<evidence type="ECO:0000256" key="1">
    <source>
        <dbReference type="SAM" id="Phobius"/>
    </source>
</evidence>
<feature type="transmembrane region" description="Helical" evidence="1">
    <location>
        <begin position="7"/>
        <end position="31"/>
    </location>
</feature>
<keyword evidence="3" id="KW-1185">Reference proteome</keyword>
<keyword evidence="1" id="KW-0812">Transmembrane</keyword>
<keyword evidence="1" id="KW-1133">Transmembrane helix</keyword>
<feature type="transmembrane region" description="Helical" evidence="1">
    <location>
        <begin position="255"/>
        <end position="276"/>
    </location>
</feature>
<sequence length="315" mass="33365">MRPALSVIFFTTLSGAGYGLLAWLGVSIALLNLRGQVLPALAGVQLAALVLGLVLTTIGLLASLGHLGKPFRAWRAFSQWRTSWLSREGVMAIATLVPALAVGALLLCEPGSVVSPMLAVCGIALALFALGTVVCTAMIYASLKPIAAWRHPLVVPVYLLFALLTGLALLFTLMLAMLGEQGPGSMLLTLAIVAALLVALKWLYWHEIDHAELPETRATAIGLPGREAGVFERPHTEANYVTREMAFQVARDHALWLRVAASALVVGGPLLGWLLLGAGGSAVALGAAAVLMLAGAFVERWLFFAQGRHLVTLYY</sequence>
<accession>A0ABP7MN28</accession>
<dbReference type="EMBL" id="BAAAZU010000008">
    <property type="protein sequence ID" value="GAA3924371.1"/>
    <property type="molecule type" value="Genomic_DNA"/>
</dbReference>
<dbReference type="InterPro" id="IPR007059">
    <property type="entry name" value="DmsC"/>
</dbReference>
<protein>
    <submittedName>
        <fullName evidence="2">Dimethyl sulfoxide reductase anchor subunit</fullName>
    </submittedName>
</protein>
<feature type="transmembrane region" description="Helical" evidence="1">
    <location>
        <begin position="184"/>
        <end position="204"/>
    </location>
</feature>
<name>A0ABP7MN28_9GAMM</name>
<keyword evidence="1" id="KW-0472">Membrane</keyword>
<feature type="transmembrane region" description="Helical" evidence="1">
    <location>
        <begin position="282"/>
        <end position="303"/>
    </location>
</feature>
<feature type="transmembrane region" description="Helical" evidence="1">
    <location>
        <begin position="153"/>
        <end position="178"/>
    </location>
</feature>
<dbReference type="PANTHER" id="PTHR38095:SF1">
    <property type="entry name" value="ANAEROBIC DIMETHYL SULFOXIDE REDUCTASE CHAIN YNFH"/>
    <property type="match status" value="1"/>
</dbReference>
<evidence type="ECO:0000313" key="2">
    <source>
        <dbReference type="EMBL" id="GAA3924371.1"/>
    </source>
</evidence>
<gene>
    <name evidence="2" type="ORF">GCM10022229_17800</name>
</gene>
<dbReference type="Pfam" id="PF04976">
    <property type="entry name" value="DmsC"/>
    <property type="match status" value="1"/>
</dbReference>
<evidence type="ECO:0000313" key="3">
    <source>
        <dbReference type="Proteomes" id="UP001501727"/>
    </source>
</evidence>
<proteinExistence type="predicted"/>
<feature type="transmembrane region" description="Helical" evidence="1">
    <location>
        <begin position="113"/>
        <end position="141"/>
    </location>
</feature>
<feature type="transmembrane region" description="Helical" evidence="1">
    <location>
        <begin position="89"/>
        <end position="107"/>
    </location>
</feature>
<dbReference type="RefSeq" id="WP_344759633.1">
    <property type="nucleotide sequence ID" value="NZ_BAAAZU010000008.1"/>
</dbReference>
<dbReference type="PANTHER" id="PTHR38095">
    <property type="entry name" value="ANAEROBIC DIMETHYL SULFOXIDE REDUCTASE CHAIN YNFH"/>
    <property type="match status" value="1"/>
</dbReference>